<feature type="region of interest" description="Disordered" evidence="1">
    <location>
        <begin position="93"/>
        <end position="256"/>
    </location>
</feature>
<keyword evidence="2" id="KW-0808">Transferase</keyword>
<organism evidence="2">
    <name type="scientific">uncultured Rubrobacteraceae bacterium</name>
    <dbReference type="NCBI Taxonomy" id="349277"/>
    <lineage>
        <taxon>Bacteria</taxon>
        <taxon>Bacillati</taxon>
        <taxon>Actinomycetota</taxon>
        <taxon>Rubrobacteria</taxon>
        <taxon>Rubrobacterales</taxon>
        <taxon>Rubrobacteraceae</taxon>
        <taxon>environmental samples</taxon>
    </lineage>
</organism>
<feature type="non-terminal residue" evidence="2">
    <location>
        <position position="1"/>
    </location>
</feature>
<dbReference type="EC" id="2.7.1.33" evidence="2"/>
<name>A0A6J4STX3_9ACTN</name>
<proteinExistence type="predicted"/>
<feature type="region of interest" description="Disordered" evidence="1">
    <location>
        <begin position="1"/>
        <end position="74"/>
    </location>
</feature>
<feature type="compositionally biased region" description="Basic residues" evidence="1">
    <location>
        <begin position="220"/>
        <end position="230"/>
    </location>
</feature>
<feature type="compositionally biased region" description="Low complexity" evidence="1">
    <location>
        <begin position="43"/>
        <end position="52"/>
    </location>
</feature>
<feature type="non-terminal residue" evidence="2">
    <location>
        <position position="256"/>
    </location>
</feature>
<dbReference type="GO" id="GO:0004594">
    <property type="term" value="F:pantothenate kinase activity"/>
    <property type="evidence" value="ECO:0007669"/>
    <property type="project" value="UniProtKB-EC"/>
</dbReference>
<feature type="compositionally biased region" description="Basic and acidic residues" evidence="1">
    <location>
        <begin position="161"/>
        <end position="172"/>
    </location>
</feature>
<protein>
    <submittedName>
        <fullName evidence="2">Pantothenate kinase type III, CoaX-like</fullName>
        <ecNumber evidence="2">2.7.1.33</ecNumber>
    </submittedName>
</protein>
<feature type="compositionally biased region" description="Basic and acidic residues" evidence="1">
    <location>
        <begin position="142"/>
        <end position="154"/>
    </location>
</feature>
<feature type="compositionally biased region" description="Basic residues" evidence="1">
    <location>
        <begin position="124"/>
        <end position="141"/>
    </location>
</feature>
<evidence type="ECO:0000313" key="2">
    <source>
        <dbReference type="EMBL" id="CAA9505066.1"/>
    </source>
</evidence>
<evidence type="ECO:0000256" key="1">
    <source>
        <dbReference type="SAM" id="MobiDB-lite"/>
    </source>
</evidence>
<keyword evidence="2" id="KW-0418">Kinase</keyword>
<gene>
    <name evidence="2" type="ORF">AVDCRST_MAG05-2676</name>
</gene>
<accession>A0A6J4STX3</accession>
<sequence>VDGRGHREHADRARALRRGGDARAVACGHRGAQDRRRARRGLRGPAPDAGAPTRGGGRHDRLQRRAGARPLLPGPRVKLLRRAVLWRVQRDEDRPHEPLRRPRVGGGRQDRERRGDGQALRVPRDHRGHRDGHHRRGRRRREQLPGRRDPDRPQRRPRGPRRQDRQAPERGPRAGAAEGHRHQHPRLPEERLHLRLRRRPRRPYPPQPRGDGGRGPVRDSHRRPRGRRGALLRGDPGVRPGPDAEGPPDPLRDEQV</sequence>
<feature type="compositionally biased region" description="Basic and acidic residues" evidence="1">
    <location>
        <begin position="1"/>
        <end position="21"/>
    </location>
</feature>
<reference evidence="2" key="1">
    <citation type="submission" date="2020-02" db="EMBL/GenBank/DDBJ databases">
        <authorList>
            <person name="Meier V. D."/>
        </authorList>
    </citation>
    <scope>NUCLEOTIDE SEQUENCE</scope>
    <source>
        <strain evidence="2">AVDCRST_MAG05</strain>
    </source>
</reference>
<dbReference type="EMBL" id="CADCVM010000294">
    <property type="protein sequence ID" value="CAA9505066.1"/>
    <property type="molecule type" value="Genomic_DNA"/>
</dbReference>
<dbReference type="AlphaFoldDB" id="A0A6J4STX3"/>